<dbReference type="Gene3D" id="3.40.50.2000">
    <property type="entry name" value="Glycogen Phosphorylase B"/>
    <property type="match status" value="1"/>
</dbReference>
<dbReference type="PANTHER" id="PTHR46401:SF2">
    <property type="entry name" value="GLYCOSYLTRANSFERASE WBBK-RELATED"/>
    <property type="match status" value="1"/>
</dbReference>
<protein>
    <submittedName>
        <fullName evidence="3">Unannotated protein</fullName>
    </submittedName>
</protein>
<dbReference type="GO" id="GO:0016757">
    <property type="term" value="F:glycosyltransferase activity"/>
    <property type="evidence" value="ECO:0007669"/>
    <property type="project" value="InterPro"/>
</dbReference>
<organism evidence="3">
    <name type="scientific">freshwater metagenome</name>
    <dbReference type="NCBI Taxonomy" id="449393"/>
    <lineage>
        <taxon>unclassified sequences</taxon>
        <taxon>metagenomes</taxon>
        <taxon>ecological metagenomes</taxon>
    </lineage>
</organism>
<reference evidence="3" key="1">
    <citation type="submission" date="2020-05" db="EMBL/GenBank/DDBJ databases">
        <authorList>
            <person name="Chiriac C."/>
            <person name="Salcher M."/>
            <person name="Ghai R."/>
            <person name="Kavagutti S V."/>
        </authorList>
    </citation>
    <scope>NUCLEOTIDE SEQUENCE</scope>
</reference>
<dbReference type="Pfam" id="PF00534">
    <property type="entry name" value="Glycos_transf_1"/>
    <property type="match status" value="1"/>
</dbReference>
<accession>A0A6J6R1D5</accession>
<feature type="domain" description="Glycosyl transferase family 1" evidence="2">
    <location>
        <begin position="223"/>
        <end position="343"/>
    </location>
</feature>
<dbReference type="SUPFAM" id="SSF53756">
    <property type="entry name" value="UDP-Glycosyltransferase/glycogen phosphorylase"/>
    <property type="match status" value="1"/>
</dbReference>
<dbReference type="PANTHER" id="PTHR46401">
    <property type="entry name" value="GLYCOSYLTRANSFERASE WBBK-RELATED"/>
    <property type="match status" value="1"/>
</dbReference>
<name>A0A6J6R1D5_9ZZZZ</name>
<keyword evidence="1" id="KW-0808">Transferase</keyword>
<proteinExistence type="predicted"/>
<evidence type="ECO:0000256" key="1">
    <source>
        <dbReference type="ARBA" id="ARBA00022679"/>
    </source>
</evidence>
<dbReference type="InterPro" id="IPR001296">
    <property type="entry name" value="Glyco_trans_1"/>
</dbReference>
<gene>
    <name evidence="3" type="ORF">UFOPK2625_01234</name>
</gene>
<dbReference type="EMBL" id="CAEZXZ010000214">
    <property type="protein sequence ID" value="CAB4715318.1"/>
    <property type="molecule type" value="Genomic_DNA"/>
</dbReference>
<dbReference type="AlphaFoldDB" id="A0A6J6R1D5"/>
<evidence type="ECO:0000313" key="3">
    <source>
        <dbReference type="EMBL" id="CAB4715318.1"/>
    </source>
</evidence>
<sequence>MSQLPGVEVVPRQTLLDVTDLIEFFQRRESVSGVQRVIAETAPLLLAADPYLLAVILDRPRGVFVALTRAEVAQFFGAAVSANREAQANDADTCLLRAQTAPPVRIDANTVLAFLGAVWINDALMLAARDAHALGAKLVYLLYDLTPVLETGHTAAVSRLFERYLNLVLDTASMVPAISQSSRNDFVAYAAAHGAKAPAGSVTGLPCGITPGRYDTSVRPWPRPYALFVGTVEARKNHVLALNTWKQLVDKHGIDGVPDLVCIGRLGWHADEFLRAYVESNGLGGKVSLLSTSVSDAELAAFYANAEFTVYPSRYEGWGLPVSESLAFGKLPVVARNSSLPEAGGTLAVYFESDNAIDMAIVIERDALNLETRMRIESQIADNFVDLTWQHVADAISHDIEQARSREGRKPMYPTIDLGREYVLAAGEDAPDSGYADQYLRHLQTEGLTPMLRQPRSADDFIVVDAGVIGTFGSPQTWGLEIRPGCRADFRFTRPVAGPLTILISTRSMPGLARIDAIGPGGPVQQEVYLGSVITLPLGDGAAGEPAQVTLSVTDAADSIEGFLGIKSFVVLAAEDLQTQVIALKSAADALRQELDFVTNTRSWKVTAPLRKLKGRGAS</sequence>
<evidence type="ECO:0000259" key="2">
    <source>
        <dbReference type="Pfam" id="PF00534"/>
    </source>
</evidence>